<sequence>MQASSSEKGVKQEILDRGDSTEQNSVRLRTIRPIVVDIQCSGIFVTLLEQECYVEPGNRSHESAIHRLLKSSSGICPRFTRSTFSFFGSSQSSFIDRAVQPSSTIIYYAAVRYGQVSSTRPAQANSVIIGSEQAKTRYRVEGRLTAATQLSQQRPVAAVVRRQKFSVSYGCRH</sequence>
<dbReference type="EMBL" id="ML977319">
    <property type="protein sequence ID" value="KAF2117419.1"/>
    <property type="molecule type" value="Genomic_DNA"/>
</dbReference>
<name>A0A6A5ZD24_9PLEO</name>
<keyword evidence="2" id="KW-1185">Reference proteome</keyword>
<accession>A0A6A5ZD24</accession>
<reference evidence="1" key="1">
    <citation type="journal article" date="2020" name="Stud. Mycol.">
        <title>101 Dothideomycetes genomes: a test case for predicting lifestyles and emergence of pathogens.</title>
        <authorList>
            <person name="Haridas S."/>
            <person name="Albert R."/>
            <person name="Binder M."/>
            <person name="Bloem J."/>
            <person name="Labutti K."/>
            <person name="Salamov A."/>
            <person name="Andreopoulos B."/>
            <person name="Baker S."/>
            <person name="Barry K."/>
            <person name="Bills G."/>
            <person name="Bluhm B."/>
            <person name="Cannon C."/>
            <person name="Castanera R."/>
            <person name="Culley D."/>
            <person name="Daum C."/>
            <person name="Ezra D."/>
            <person name="Gonzalez J."/>
            <person name="Henrissat B."/>
            <person name="Kuo A."/>
            <person name="Liang C."/>
            <person name="Lipzen A."/>
            <person name="Lutzoni F."/>
            <person name="Magnuson J."/>
            <person name="Mondo S."/>
            <person name="Nolan M."/>
            <person name="Ohm R."/>
            <person name="Pangilinan J."/>
            <person name="Park H.-J."/>
            <person name="Ramirez L."/>
            <person name="Alfaro M."/>
            <person name="Sun H."/>
            <person name="Tritt A."/>
            <person name="Yoshinaga Y."/>
            <person name="Zwiers L.-H."/>
            <person name="Turgeon B."/>
            <person name="Goodwin S."/>
            <person name="Spatafora J."/>
            <person name="Crous P."/>
            <person name="Grigoriev I."/>
        </authorList>
    </citation>
    <scope>NUCLEOTIDE SEQUENCE</scope>
    <source>
        <strain evidence="1">CBS 627.86</strain>
    </source>
</reference>
<dbReference type="AlphaFoldDB" id="A0A6A5ZD24"/>
<dbReference type="Proteomes" id="UP000799770">
    <property type="component" value="Unassembled WGS sequence"/>
</dbReference>
<organism evidence="1 2">
    <name type="scientific">Lophiotrema nucula</name>
    <dbReference type="NCBI Taxonomy" id="690887"/>
    <lineage>
        <taxon>Eukaryota</taxon>
        <taxon>Fungi</taxon>
        <taxon>Dikarya</taxon>
        <taxon>Ascomycota</taxon>
        <taxon>Pezizomycotina</taxon>
        <taxon>Dothideomycetes</taxon>
        <taxon>Pleosporomycetidae</taxon>
        <taxon>Pleosporales</taxon>
        <taxon>Lophiotremataceae</taxon>
        <taxon>Lophiotrema</taxon>
    </lineage>
</organism>
<gene>
    <name evidence="1" type="ORF">BDV96DRAFT_598321</name>
</gene>
<evidence type="ECO:0000313" key="2">
    <source>
        <dbReference type="Proteomes" id="UP000799770"/>
    </source>
</evidence>
<protein>
    <submittedName>
        <fullName evidence="1">Uncharacterized protein</fullName>
    </submittedName>
</protein>
<evidence type="ECO:0000313" key="1">
    <source>
        <dbReference type="EMBL" id="KAF2117419.1"/>
    </source>
</evidence>
<proteinExistence type="predicted"/>